<dbReference type="InterPro" id="IPR036291">
    <property type="entry name" value="NAD(P)-bd_dom_sf"/>
</dbReference>
<dbReference type="EMBL" id="SOEY01000005">
    <property type="protein sequence ID" value="TFB76682.1"/>
    <property type="molecule type" value="Genomic_DNA"/>
</dbReference>
<gene>
    <name evidence="3" type="ORF">E3O06_01700</name>
</gene>
<accession>A0A4R8V4V3</accession>
<evidence type="ECO:0000313" key="4">
    <source>
        <dbReference type="Proteomes" id="UP000298173"/>
    </source>
</evidence>
<dbReference type="InterPro" id="IPR050463">
    <property type="entry name" value="Gfo/Idh/MocA_oxidrdct_glycsds"/>
</dbReference>
<dbReference type="Proteomes" id="UP000298173">
    <property type="component" value="Unassembled WGS sequence"/>
</dbReference>
<dbReference type="InterPro" id="IPR000683">
    <property type="entry name" value="Gfo/Idh/MocA-like_OxRdtase_N"/>
</dbReference>
<proteinExistence type="predicted"/>
<dbReference type="Pfam" id="PF01408">
    <property type="entry name" value="GFO_IDH_MocA"/>
    <property type="match status" value="1"/>
</dbReference>
<feature type="domain" description="Gfo/Idh/MocA-like oxidoreductase N-terminal" evidence="2">
    <location>
        <begin position="10"/>
        <end position="99"/>
    </location>
</feature>
<dbReference type="SUPFAM" id="SSF51735">
    <property type="entry name" value="NAD(P)-binding Rossmann-fold domains"/>
    <property type="match status" value="1"/>
</dbReference>
<evidence type="ECO:0000313" key="3">
    <source>
        <dbReference type="EMBL" id="TFB76682.1"/>
    </source>
</evidence>
<dbReference type="Gene3D" id="3.30.360.10">
    <property type="entry name" value="Dihydrodipicolinate Reductase, domain 2"/>
    <property type="match status" value="1"/>
</dbReference>
<keyword evidence="4" id="KW-1185">Reference proteome</keyword>
<comment type="caution">
    <text evidence="3">The sequence shown here is derived from an EMBL/GenBank/DDBJ whole genome shotgun (WGS) entry which is preliminary data.</text>
</comment>
<evidence type="ECO:0000259" key="2">
    <source>
        <dbReference type="Pfam" id="PF01408"/>
    </source>
</evidence>
<dbReference type="GO" id="GO:0016491">
    <property type="term" value="F:oxidoreductase activity"/>
    <property type="evidence" value="ECO:0007669"/>
    <property type="project" value="UniProtKB-KW"/>
</dbReference>
<dbReference type="PANTHER" id="PTHR43818:SF11">
    <property type="entry name" value="BCDNA.GH03377"/>
    <property type="match status" value="1"/>
</dbReference>
<organism evidence="3 4">
    <name type="scientific">Cryobacterium glaciale</name>
    <dbReference type="NCBI Taxonomy" id="1259145"/>
    <lineage>
        <taxon>Bacteria</taxon>
        <taxon>Bacillati</taxon>
        <taxon>Actinomycetota</taxon>
        <taxon>Actinomycetes</taxon>
        <taxon>Micrococcales</taxon>
        <taxon>Microbacteriaceae</taxon>
        <taxon>Cryobacterium</taxon>
    </lineage>
</organism>
<dbReference type="AlphaFoldDB" id="A0A4R8V4V3"/>
<evidence type="ECO:0000256" key="1">
    <source>
        <dbReference type="ARBA" id="ARBA00023002"/>
    </source>
</evidence>
<reference evidence="3 4" key="1">
    <citation type="submission" date="2019-03" db="EMBL/GenBank/DDBJ databases">
        <title>Genomics of glacier-inhabiting Cryobacterium strains.</title>
        <authorList>
            <person name="Liu Q."/>
            <person name="Xin Y.-H."/>
        </authorList>
    </citation>
    <scope>NUCLEOTIDE SEQUENCE [LARGE SCALE GENOMIC DNA]</scope>
    <source>
        <strain evidence="3 4">HLT2-23</strain>
    </source>
</reference>
<protein>
    <submittedName>
        <fullName evidence="3">Gfo/Idh/MocA family oxidoreductase</fullName>
    </submittedName>
</protein>
<dbReference type="Gene3D" id="3.40.50.720">
    <property type="entry name" value="NAD(P)-binding Rossmann-like Domain"/>
    <property type="match status" value="1"/>
</dbReference>
<name>A0A4R8V4V3_9MICO</name>
<dbReference type="GO" id="GO:0000166">
    <property type="term" value="F:nucleotide binding"/>
    <property type="evidence" value="ECO:0007669"/>
    <property type="project" value="InterPro"/>
</dbReference>
<dbReference type="PANTHER" id="PTHR43818">
    <property type="entry name" value="BCDNA.GH03377"/>
    <property type="match status" value="1"/>
</dbReference>
<sequence>MFWPGGAQIDLRTIAGRSEASLRESATRYGWANYTTDWRDIVEDPEIDVFDNVGSDAVHFEPTLAAIRAGKHVVCEKPLAATVGEAVALEQAALSAGVKHLTCFNYRFVPAVRLAHEMIKSGDLGEIYTANFRYAQEWRTDPSPVREGRGIRRG</sequence>
<keyword evidence="1" id="KW-0560">Oxidoreductase</keyword>
<dbReference type="OrthoDB" id="9792085at2"/>